<sequence length="239" mass="27561">MERLQGLLQLGFRPVQLRHRPRRLAPVLGRRQHSSLRPQRLHPGVRRRPPLPRDPQIHRFPGLSRHHPSPAGKTNEAPLPLDHQQRHLRPHPFLPSPACVPGSPPAIQQQALRAHPSRHREPRQPLHPRPVQQPAHRKHPIHSPQRIALPIRQQADRLHPSVVRQRLLVLYRAPGEQPAHGRRLPFLRQDEDHFEHRAVQQQALVRPERSGVPGRDSRVRRHEPQPDLREHIGADTAGG</sequence>
<evidence type="ECO:0000313" key="3">
    <source>
        <dbReference type="Proteomes" id="UP001140949"/>
    </source>
</evidence>
<reference evidence="2" key="1">
    <citation type="journal article" date="2023" name="GigaByte">
        <title>Genome assembly of the bearded iris, Iris pallida Lam.</title>
        <authorList>
            <person name="Bruccoleri R.E."/>
            <person name="Oakeley E.J."/>
            <person name="Faust A.M.E."/>
            <person name="Altorfer M."/>
            <person name="Dessus-Babus S."/>
            <person name="Burckhardt D."/>
            <person name="Oertli M."/>
            <person name="Naumann U."/>
            <person name="Petersen F."/>
            <person name="Wong J."/>
        </authorList>
    </citation>
    <scope>NUCLEOTIDE SEQUENCE</scope>
    <source>
        <strain evidence="2">GSM-AAB239-AS_SAM_17_03QT</strain>
    </source>
</reference>
<feature type="region of interest" description="Disordered" evidence="1">
    <location>
        <begin position="23"/>
        <end position="141"/>
    </location>
</feature>
<comment type="caution">
    <text evidence="2">The sequence shown here is derived from an EMBL/GenBank/DDBJ whole genome shotgun (WGS) entry which is preliminary data.</text>
</comment>
<dbReference type="EMBL" id="JANAVB010000560">
    <property type="protein sequence ID" value="KAJ6853540.1"/>
    <property type="molecule type" value="Genomic_DNA"/>
</dbReference>
<organism evidence="2 3">
    <name type="scientific">Iris pallida</name>
    <name type="common">Sweet iris</name>
    <dbReference type="NCBI Taxonomy" id="29817"/>
    <lineage>
        <taxon>Eukaryota</taxon>
        <taxon>Viridiplantae</taxon>
        <taxon>Streptophyta</taxon>
        <taxon>Embryophyta</taxon>
        <taxon>Tracheophyta</taxon>
        <taxon>Spermatophyta</taxon>
        <taxon>Magnoliopsida</taxon>
        <taxon>Liliopsida</taxon>
        <taxon>Asparagales</taxon>
        <taxon>Iridaceae</taxon>
        <taxon>Iridoideae</taxon>
        <taxon>Irideae</taxon>
        <taxon>Iris</taxon>
    </lineage>
</organism>
<name>A0AAX6IJQ2_IRIPA</name>
<reference evidence="2" key="2">
    <citation type="submission" date="2023-04" db="EMBL/GenBank/DDBJ databases">
        <authorList>
            <person name="Bruccoleri R.E."/>
            <person name="Oakeley E.J."/>
            <person name="Faust A.-M."/>
            <person name="Dessus-Babus S."/>
            <person name="Altorfer M."/>
            <person name="Burckhardt D."/>
            <person name="Oertli M."/>
            <person name="Naumann U."/>
            <person name="Petersen F."/>
            <person name="Wong J."/>
        </authorList>
    </citation>
    <scope>NUCLEOTIDE SEQUENCE</scope>
    <source>
        <strain evidence="2">GSM-AAB239-AS_SAM_17_03QT</strain>
        <tissue evidence="2">Leaf</tissue>
    </source>
</reference>
<feature type="region of interest" description="Disordered" evidence="1">
    <location>
        <begin position="203"/>
        <end position="239"/>
    </location>
</feature>
<protein>
    <submittedName>
        <fullName evidence="2">Polygalacturonase inhibitor-like</fullName>
    </submittedName>
</protein>
<evidence type="ECO:0000256" key="1">
    <source>
        <dbReference type="SAM" id="MobiDB-lite"/>
    </source>
</evidence>
<evidence type="ECO:0000313" key="2">
    <source>
        <dbReference type="EMBL" id="KAJ6853540.1"/>
    </source>
</evidence>
<gene>
    <name evidence="2" type="ORF">M6B38_249470</name>
</gene>
<dbReference type="Proteomes" id="UP001140949">
    <property type="component" value="Unassembled WGS sequence"/>
</dbReference>
<dbReference type="AlphaFoldDB" id="A0AAX6IJQ2"/>
<keyword evidence="3" id="KW-1185">Reference proteome</keyword>
<proteinExistence type="predicted"/>
<accession>A0AAX6IJQ2</accession>
<feature type="compositionally biased region" description="Basic and acidic residues" evidence="1">
    <location>
        <begin position="222"/>
        <end position="233"/>
    </location>
</feature>
<feature type="compositionally biased region" description="Basic residues" evidence="1">
    <location>
        <begin position="30"/>
        <end position="50"/>
    </location>
</feature>